<dbReference type="Proteomes" id="UP000596742">
    <property type="component" value="Unassembled WGS sequence"/>
</dbReference>
<name>A0A8B6BWC7_MYTGA</name>
<gene>
    <name evidence="2" type="ORF">MGAL_10B089717</name>
</gene>
<protein>
    <recommendedName>
        <fullName evidence="4">Ig-like domain-containing protein</fullName>
    </recommendedName>
</protein>
<accession>A0A8B6BWC7</accession>
<dbReference type="AlphaFoldDB" id="A0A8B6BWC7"/>
<dbReference type="InterPro" id="IPR036179">
    <property type="entry name" value="Ig-like_dom_sf"/>
</dbReference>
<evidence type="ECO:0000313" key="2">
    <source>
        <dbReference type="EMBL" id="VDH96513.1"/>
    </source>
</evidence>
<feature type="chain" id="PRO_5032943146" description="Ig-like domain-containing protein" evidence="1">
    <location>
        <begin position="20"/>
        <end position="261"/>
    </location>
</feature>
<proteinExistence type="predicted"/>
<reference evidence="2" key="1">
    <citation type="submission" date="2018-11" db="EMBL/GenBank/DDBJ databases">
        <authorList>
            <person name="Alioto T."/>
            <person name="Alioto T."/>
        </authorList>
    </citation>
    <scope>NUCLEOTIDE SEQUENCE</scope>
</reference>
<keyword evidence="1" id="KW-0732">Signal</keyword>
<evidence type="ECO:0000256" key="1">
    <source>
        <dbReference type="SAM" id="SignalP"/>
    </source>
</evidence>
<keyword evidence="3" id="KW-1185">Reference proteome</keyword>
<feature type="signal peptide" evidence="1">
    <location>
        <begin position="1"/>
        <end position="19"/>
    </location>
</feature>
<dbReference type="InterPro" id="IPR013783">
    <property type="entry name" value="Ig-like_fold"/>
</dbReference>
<comment type="caution">
    <text evidence="2">The sequence shown here is derived from an EMBL/GenBank/DDBJ whole genome shotgun (WGS) entry which is preliminary data.</text>
</comment>
<evidence type="ECO:0008006" key="4">
    <source>
        <dbReference type="Google" id="ProtNLM"/>
    </source>
</evidence>
<evidence type="ECO:0000313" key="3">
    <source>
        <dbReference type="Proteomes" id="UP000596742"/>
    </source>
</evidence>
<sequence>MQLTISILVFFAQLPFGKGKISWKLLTEHVIFGRDVQLQCNLPHKTCCPTRTWRGGHDYKTLTLNEGSSDYTKYKEHLINENRTSILTIKSFSEDDVDIVYQCSYGFSSYEAVLELKKHRYEYHPVILVPVTLSFNNSYIHTAITLEKVFPKPLCSAHADEKDITKEALKVISKHDGIFYKSKIDFEYIVDSQHCVGLVTITCTIGSSNIIIAKKKLSCQNSYSNQSRHLARTGFIASSSFDEEPSIIPTLLIVSLFHFIK</sequence>
<dbReference type="EMBL" id="UYJE01000802">
    <property type="protein sequence ID" value="VDH96513.1"/>
    <property type="molecule type" value="Genomic_DNA"/>
</dbReference>
<organism evidence="2 3">
    <name type="scientific">Mytilus galloprovincialis</name>
    <name type="common">Mediterranean mussel</name>
    <dbReference type="NCBI Taxonomy" id="29158"/>
    <lineage>
        <taxon>Eukaryota</taxon>
        <taxon>Metazoa</taxon>
        <taxon>Spiralia</taxon>
        <taxon>Lophotrochozoa</taxon>
        <taxon>Mollusca</taxon>
        <taxon>Bivalvia</taxon>
        <taxon>Autobranchia</taxon>
        <taxon>Pteriomorphia</taxon>
        <taxon>Mytilida</taxon>
        <taxon>Mytiloidea</taxon>
        <taxon>Mytilidae</taxon>
        <taxon>Mytilinae</taxon>
        <taxon>Mytilus</taxon>
    </lineage>
</organism>
<dbReference type="Gene3D" id="2.60.40.10">
    <property type="entry name" value="Immunoglobulins"/>
    <property type="match status" value="1"/>
</dbReference>
<dbReference type="SUPFAM" id="SSF48726">
    <property type="entry name" value="Immunoglobulin"/>
    <property type="match status" value="1"/>
</dbReference>